<comment type="caution">
    <text evidence="2">The sequence shown here is derived from an EMBL/GenBank/DDBJ whole genome shotgun (WGS) entry which is preliminary data.</text>
</comment>
<reference evidence="2 3" key="1">
    <citation type="journal article" date="2024" name="Commun. Biol.">
        <title>Comparative genomic analysis of thermophilic fungi reveals convergent evolutionary adaptations and gene losses.</title>
        <authorList>
            <person name="Steindorff A.S."/>
            <person name="Aguilar-Pontes M.V."/>
            <person name="Robinson A.J."/>
            <person name="Andreopoulos B."/>
            <person name="LaButti K."/>
            <person name="Kuo A."/>
            <person name="Mondo S."/>
            <person name="Riley R."/>
            <person name="Otillar R."/>
            <person name="Haridas S."/>
            <person name="Lipzen A."/>
            <person name="Grimwood J."/>
            <person name="Schmutz J."/>
            <person name="Clum A."/>
            <person name="Reid I.D."/>
            <person name="Moisan M.C."/>
            <person name="Butler G."/>
            <person name="Nguyen T.T.M."/>
            <person name="Dewar K."/>
            <person name="Conant G."/>
            <person name="Drula E."/>
            <person name="Henrissat B."/>
            <person name="Hansel C."/>
            <person name="Singer S."/>
            <person name="Hutchinson M.I."/>
            <person name="de Vries R.P."/>
            <person name="Natvig D.O."/>
            <person name="Powell A.J."/>
            <person name="Tsang A."/>
            <person name="Grigoriev I.V."/>
        </authorList>
    </citation>
    <scope>NUCLEOTIDE SEQUENCE [LARGE SCALE GENOMIC DNA]</scope>
    <source>
        <strain evidence="2 3">CBS 494.80</strain>
    </source>
</reference>
<evidence type="ECO:0008006" key="4">
    <source>
        <dbReference type="Google" id="ProtNLM"/>
    </source>
</evidence>
<gene>
    <name evidence="2" type="ORF">VTL71DRAFT_11420</name>
</gene>
<dbReference type="EMBL" id="JAZHXI010000004">
    <property type="protein sequence ID" value="KAL2072077.1"/>
    <property type="molecule type" value="Genomic_DNA"/>
</dbReference>
<dbReference type="Proteomes" id="UP001595075">
    <property type="component" value="Unassembled WGS sequence"/>
</dbReference>
<organism evidence="2 3">
    <name type="scientific">Oculimacula yallundae</name>
    <dbReference type="NCBI Taxonomy" id="86028"/>
    <lineage>
        <taxon>Eukaryota</taxon>
        <taxon>Fungi</taxon>
        <taxon>Dikarya</taxon>
        <taxon>Ascomycota</taxon>
        <taxon>Pezizomycotina</taxon>
        <taxon>Leotiomycetes</taxon>
        <taxon>Helotiales</taxon>
        <taxon>Ploettnerulaceae</taxon>
        <taxon>Oculimacula</taxon>
    </lineage>
</organism>
<feature type="signal peptide" evidence="1">
    <location>
        <begin position="1"/>
        <end position="18"/>
    </location>
</feature>
<accession>A0ABR4CR72</accession>
<evidence type="ECO:0000313" key="2">
    <source>
        <dbReference type="EMBL" id="KAL2072077.1"/>
    </source>
</evidence>
<proteinExistence type="predicted"/>
<protein>
    <recommendedName>
        <fullName evidence="4">Secreted protein</fullName>
    </recommendedName>
</protein>
<name>A0ABR4CR72_9HELO</name>
<evidence type="ECO:0000313" key="3">
    <source>
        <dbReference type="Proteomes" id="UP001595075"/>
    </source>
</evidence>
<keyword evidence="3" id="KW-1185">Reference proteome</keyword>
<evidence type="ECO:0000256" key="1">
    <source>
        <dbReference type="SAM" id="SignalP"/>
    </source>
</evidence>
<sequence length="270" mass="27794">MHFSRVSLVLALTSIALAAPVTEVLAKDGLTIDEVVKRSGLVAGPAITERQAPPGQGCTHSEVNAWVAADDPNPHQTFVFKQITPSVECTGSPGNSISVSKGLTVGWTFSLTGAATGNPSSGGLGSWLSAGFSVSESVSTTTTEGFGCSSDDGSSKQGSICGFQRVQITAYTIKEQKCSTASPTCADANQKSCVDTGRTGVLYSPNSDQGGSDTASGNCYYNNFQLGLPCVVSSNEIRSNPSSIPGGPQFVGCDDPRCSYTSLEESPGCH</sequence>
<keyword evidence="1" id="KW-0732">Signal</keyword>
<feature type="chain" id="PRO_5045871659" description="Secreted protein" evidence="1">
    <location>
        <begin position="19"/>
        <end position="270"/>
    </location>
</feature>